<name>A0AAU8B3E5_9VIRU</name>
<protein>
    <submittedName>
        <fullName evidence="1">Uncharacterized protein</fullName>
    </submittedName>
</protein>
<proteinExistence type="predicted"/>
<organism evidence="1">
    <name type="scientific">Dulem virus 53</name>
    <dbReference type="NCBI Taxonomy" id="3145764"/>
    <lineage>
        <taxon>Viruses</taxon>
        <taxon>Monodnaviria</taxon>
        <taxon>Loebvirae</taxon>
        <taxon>Hofneiviricota</taxon>
        <taxon>Faserviricetes</taxon>
        <taxon>Tubulavirales</taxon>
        <taxon>Inoviridae</taxon>
        <taxon>Inovirus</taxon>
    </lineage>
</organism>
<dbReference type="EMBL" id="PP511688">
    <property type="protein sequence ID" value="XCD06570.1"/>
    <property type="molecule type" value="Genomic_DNA"/>
</dbReference>
<evidence type="ECO:0000313" key="1">
    <source>
        <dbReference type="EMBL" id="XCD06570.1"/>
    </source>
</evidence>
<reference evidence="1" key="1">
    <citation type="submission" date="2024-03" db="EMBL/GenBank/DDBJ databases">
        <title>Diverse circular DNA viruses in blood, oral, and fecal samples of captive lemurs.</title>
        <authorList>
            <person name="Paietta E.N."/>
            <person name="Kraberger S."/>
            <person name="Lund M.C."/>
            <person name="Custer J.M."/>
            <person name="Vargas K.M."/>
            <person name="Ehmke E.E."/>
            <person name="Yoder A.D."/>
            <person name="Varsani A."/>
        </authorList>
    </citation>
    <scope>NUCLEOTIDE SEQUENCE</scope>
    <source>
        <strain evidence="1">Duke_25SF_59</strain>
    </source>
</reference>
<accession>A0AAU8B3E5</accession>
<sequence>MKRYVYNVREDRKLKLEKAALEVGNRIGRPVNWSKIIEVLIDKHTKDGVESLIYEEQQK</sequence>